<dbReference type="AlphaFoldDB" id="A0A076EXV7"/>
<dbReference type="PANTHER" id="PTHR36923">
    <property type="entry name" value="FERREDOXIN"/>
    <property type="match status" value="1"/>
</dbReference>
<accession>A0A076EXV7</accession>
<evidence type="ECO:0000256" key="4">
    <source>
        <dbReference type="ARBA" id="ARBA00022982"/>
    </source>
</evidence>
<dbReference type="SUPFAM" id="SSF54862">
    <property type="entry name" value="4Fe-4S ferredoxins"/>
    <property type="match status" value="1"/>
</dbReference>
<keyword evidence="4" id="KW-0249">Electron transport</keyword>
<name>A0A076EXV7_RHOOP</name>
<geneLocation type="plasmid" evidence="8 9">
    <name>pPDG1</name>
</geneLocation>
<dbReference type="Gene3D" id="3.30.70.20">
    <property type="match status" value="1"/>
</dbReference>
<dbReference type="Proteomes" id="UP000028488">
    <property type="component" value="Plasmid pPDG1"/>
</dbReference>
<keyword evidence="2" id="KW-0813">Transport</keyword>
<evidence type="ECO:0000256" key="5">
    <source>
        <dbReference type="ARBA" id="ARBA00023004"/>
    </source>
</evidence>
<evidence type="ECO:0000256" key="7">
    <source>
        <dbReference type="ARBA" id="ARBA00023291"/>
    </source>
</evidence>
<evidence type="ECO:0000256" key="1">
    <source>
        <dbReference type="ARBA" id="ARBA00001927"/>
    </source>
</evidence>
<sequence length="66" mass="7161">MVKLSVDLRRCQGYANCVVASPDVFDLSDEGKVEILQTQIPDDDVPVVEEAVRSCPAAALSMEEAH</sequence>
<keyword evidence="6" id="KW-0411">Iron-sulfur</keyword>
<dbReference type="EMBL" id="CP008948">
    <property type="protein sequence ID" value="AII10626.1"/>
    <property type="molecule type" value="Genomic_DNA"/>
</dbReference>
<dbReference type="InterPro" id="IPR051269">
    <property type="entry name" value="Fe-S_cluster_ET"/>
</dbReference>
<organism evidence="8 9">
    <name type="scientific">Rhodococcus opacus</name>
    <name type="common">Nocardia opaca</name>
    <dbReference type="NCBI Taxonomy" id="37919"/>
    <lineage>
        <taxon>Bacteria</taxon>
        <taxon>Bacillati</taxon>
        <taxon>Actinomycetota</taxon>
        <taxon>Actinomycetes</taxon>
        <taxon>Mycobacteriales</taxon>
        <taxon>Nocardiaceae</taxon>
        <taxon>Rhodococcus</taxon>
    </lineage>
</organism>
<dbReference type="RefSeq" id="WP_128642726.1">
    <property type="nucleotide sequence ID" value="NZ_CP008948.1"/>
</dbReference>
<keyword evidence="8" id="KW-0614">Plasmid</keyword>
<dbReference type="GO" id="GO:0046872">
    <property type="term" value="F:metal ion binding"/>
    <property type="evidence" value="ECO:0007669"/>
    <property type="project" value="UniProtKB-KW"/>
</dbReference>
<gene>
    <name evidence="8" type="ORF">EP51_41055</name>
</gene>
<comment type="cofactor">
    <cofactor evidence="1">
        <name>[3Fe-4S] cluster</name>
        <dbReference type="ChEBI" id="CHEBI:21137"/>
    </cofactor>
</comment>
<keyword evidence="7" id="KW-0003">3Fe-4S</keyword>
<evidence type="ECO:0000313" key="9">
    <source>
        <dbReference type="Proteomes" id="UP000028488"/>
    </source>
</evidence>
<dbReference type="Pfam" id="PF13459">
    <property type="entry name" value="Fer4_15"/>
    <property type="match status" value="1"/>
</dbReference>
<proteinExistence type="predicted"/>
<dbReference type="PANTHER" id="PTHR36923:SF3">
    <property type="entry name" value="FERREDOXIN"/>
    <property type="match status" value="1"/>
</dbReference>
<dbReference type="GO" id="GO:0051538">
    <property type="term" value="F:3 iron, 4 sulfur cluster binding"/>
    <property type="evidence" value="ECO:0007669"/>
    <property type="project" value="UniProtKB-KW"/>
</dbReference>
<reference evidence="8 9" key="1">
    <citation type="submission" date="2014-07" db="EMBL/GenBank/DDBJ databases">
        <title>Genome Sequence of Rhodococcus opacus Strain R7, a Biodegrader of Mono- and Polycyclic Aromatic Hydrocarbons.</title>
        <authorList>
            <person name="Di Gennaro P."/>
            <person name="Zampolli J."/>
            <person name="Presti I."/>
            <person name="Cappelletti M."/>
            <person name="D'Ursi P."/>
            <person name="Orro A."/>
            <person name="Mezzelani A."/>
            <person name="Milanesi L."/>
        </authorList>
    </citation>
    <scope>NUCLEOTIDE SEQUENCE [LARGE SCALE GENOMIC DNA]</scope>
    <source>
        <strain evidence="8 9">R7</strain>
        <plasmid evidence="8">pPDG1</plasmid>
    </source>
</reference>
<keyword evidence="5" id="KW-0408">Iron</keyword>
<keyword evidence="3" id="KW-0479">Metal-binding</keyword>
<evidence type="ECO:0000256" key="2">
    <source>
        <dbReference type="ARBA" id="ARBA00022448"/>
    </source>
</evidence>
<evidence type="ECO:0000256" key="6">
    <source>
        <dbReference type="ARBA" id="ARBA00023014"/>
    </source>
</evidence>
<evidence type="ECO:0000313" key="8">
    <source>
        <dbReference type="EMBL" id="AII10626.1"/>
    </source>
</evidence>
<evidence type="ECO:0000256" key="3">
    <source>
        <dbReference type="ARBA" id="ARBA00022723"/>
    </source>
</evidence>
<protein>
    <submittedName>
        <fullName evidence="8">Ferredoxin</fullName>
    </submittedName>
</protein>